<keyword evidence="1" id="KW-0732">Signal</keyword>
<dbReference type="RefSeq" id="WP_344191873.1">
    <property type="nucleotide sequence ID" value="NZ_BAAARN010000001.1"/>
</dbReference>
<feature type="domain" description="DUF4394" evidence="2">
    <location>
        <begin position="74"/>
        <end position="303"/>
    </location>
</feature>
<dbReference type="Pfam" id="PF14339">
    <property type="entry name" value="DUF4394"/>
    <property type="match status" value="1"/>
</dbReference>
<accession>A0ABN3UKU3</accession>
<dbReference type="Proteomes" id="UP001501326">
    <property type="component" value="Unassembled WGS sequence"/>
</dbReference>
<reference evidence="3 4" key="1">
    <citation type="journal article" date="2019" name="Int. J. Syst. Evol. Microbiol.">
        <title>The Global Catalogue of Microorganisms (GCM) 10K type strain sequencing project: providing services to taxonomists for standard genome sequencing and annotation.</title>
        <authorList>
            <consortium name="The Broad Institute Genomics Platform"/>
            <consortium name="The Broad Institute Genome Sequencing Center for Infectious Disease"/>
            <person name="Wu L."/>
            <person name="Ma J."/>
        </authorList>
    </citation>
    <scope>NUCLEOTIDE SEQUENCE [LARGE SCALE GENOMIC DNA]</scope>
    <source>
        <strain evidence="3 4">JCM 16378</strain>
    </source>
</reference>
<protein>
    <recommendedName>
        <fullName evidence="2">DUF4394 domain-containing protein</fullName>
    </recommendedName>
</protein>
<dbReference type="EMBL" id="BAAARN010000001">
    <property type="protein sequence ID" value="GAA2734801.1"/>
    <property type="molecule type" value="Genomic_DNA"/>
</dbReference>
<dbReference type="InterPro" id="IPR025507">
    <property type="entry name" value="DUF4394"/>
</dbReference>
<evidence type="ECO:0000259" key="2">
    <source>
        <dbReference type="Pfam" id="PF14339"/>
    </source>
</evidence>
<evidence type="ECO:0000256" key="1">
    <source>
        <dbReference type="SAM" id="SignalP"/>
    </source>
</evidence>
<evidence type="ECO:0000313" key="4">
    <source>
        <dbReference type="Proteomes" id="UP001501326"/>
    </source>
</evidence>
<gene>
    <name evidence="3" type="ORF">GCM10009867_15710</name>
</gene>
<feature type="chain" id="PRO_5045036253" description="DUF4394 domain-containing protein" evidence="1">
    <location>
        <begin position="32"/>
        <end position="309"/>
    </location>
</feature>
<name>A0ABN3UKU3_9MICO</name>
<sequence>MRHTTRTVTAIAAAGVLAGGAAFGMSATASATPTSAPKAAPVQAAPALTATQGSSSQSRFPGAAIGLSESGTKLSVFSVHVPALARSLGTISGLSGDSRLVGLDWRVQDRKVYGVGNAGGVYVLDTSNAKATKVSQLTIALSGKDFGVDFNPAADRLRVISDTGQNLRHNVNAGGVTLEDKTLAYTPGTAATGVTAAGYTNNDLEATTGTTLIDLDTKLDQGALQVPANDGTLSLTGSLGMDVSPVAGFDILSTVRDGATTSNTGYATLRKEGSSKAALYRVDLLTGDTHRVGSFTKIDVADLTVLPPR</sequence>
<proteinExistence type="predicted"/>
<feature type="signal peptide" evidence="1">
    <location>
        <begin position="1"/>
        <end position="31"/>
    </location>
</feature>
<comment type="caution">
    <text evidence="3">The sequence shown here is derived from an EMBL/GenBank/DDBJ whole genome shotgun (WGS) entry which is preliminary data.</text>
</comment>
<keyword evidence="4" id="KW-1185">Reference proteome</keyword>
<evidence type="ECO:0000313" key="3">
    <source>
        <dbReference type="EMBL" id="GAA2734801.1"/>
    </source>
</evidence>
<organism evidence="3 4">
    <name type="scientific">Pedococcus aerophilus</name>
    <dbReference type="NCBI Taxonomy" id="436356"/>
    <lineage>
        <taxon>Bacteria</taxon>
        <taxon>Bacillati</taxon>
        <taxon>Actinomycetota</taxon>
        <taxon>Actinomycetes</taxon>
        <taxon>Micrococcales</taxon>
        <taxon>Intrasporangiaceae</taxon>
        <taxon>Pedococcus</taxon>
    </lineage>
</organism>